<dbReference type="Pfam" id="PF05016">
    <property type="entry name" value="ParE_toxin"/>
    <property type="match status" value="1"/>
</dbReference>
<protein>
    <submittedName>
        <fullName evidence="2">Type II toxin-antitoxin system RelE/ParE family toxin</fullName>
    </submittedName>
</protein>
<name>A0ABW9V7R1_9BURK</name>
<dbReference type="Gene3D" id="3.30.2310.20">
    <property type="entry name" value="RelE-like"/>
    <property type="match status" value="1"/>
</dbReference>
<dbReference type="InterPro" id="IPR035093">
    <property type="entry name" value="RelE/ParE_toxin_dom_sf"/>
</dbReference>
<evidence type="ECO:0000313" key="2">
    <source>
        <dbReference type="EMBL" id="MYM35699.1"/>
    </source>
</evidence>
<organism evidence="2 3">
    <name type="scientific">Duganella lactea</name>
    <dbReference type="NCBI Taxonomy" id="2692173"/>
    <lineage>
        <taxon>Bacteria</taxon>
        <taxon>Pseudomonadati</taxon>
        <taxon>Pseudomonadota</taxon>
        <taxon>Betaproteobacteria</taxon>
        <taxon>Burkholderiales</taxon>
        <taxon>Oxalobacteraceae</taxon>
        <taxon>Telluria group</taxon>
        <taxon>Duganella</taxon>
    </lineage>
</organism>
<gene>
    <name evidence="2" type="ORF">GTP38_15300</name>
</gene>
<dbReference type="InterPro" id="IPR007712">
    <property type="entry name" value="RelE/ParE_toxin"/>
</dbReference>
<evidence type="ECO:0000256" key="1">
    <source>
        <dbReference type="ARBA" id="ARBA00022649"/>
    </source>
</evidence>
<dbReference type="EMBL" id="WWCO01000009">
    <property type="protein sequence ID" value="MYM35699.1"/>
    <property type="molecule type" value="Genomic_DNA"/>
</dbReference>
<reference evidence="2 3" key="1">
    <citation type="submission" date="2019-12" db="EMBL/GenBank/DDBJ databases">
        <title>Novel species isolated from a subtropical stream in China.</title>
        <authorList>
            <person name="Lu H."/>
        </authorList>
    </citation>
    <scope>NUCLEOTIDE SEQUENCE [LARGE SCALE GENOMIC DNA]</scope>
    <source>
        <strain evidence="2 3">FT94W</strain>
    </source>
</reference>
<proteinExistence type="predicted"/>
<evidence type="ECO:0000313" key="3">
    <source>
        <dbReference type="Proteomes" id="UP000449678"/>
    </source>
</evidence>
<dbReference type="RefSeq" id="WP_160991075.1">
    <property type="nucleotide sequence ID" value="NZ_WWCO01000009.1"/>
</dbReference>
<dbReference type="Proteomes" id="UP000449678">
    <property type="component" value="Unassembled WGS sequence"/>
</dbReference>
<keyword evidence="3" id="KW-1185">Reference proteome</keyword>
<keyword evidence="1" id="KW-1277">Toxin-antitoxin system</keyword>
<accession>A0ABW9V7R1</accession>
<comment type="caution">
    <text evidence="2">The sequence shown here is derived from an EMBL/GenBank/DDBJ whole genome shotgun (WGS) entry which is preliminary data.</text>
</comment>
<sequence>MARIELMPDAIEDLDRIVDYLVQSKASDIPKKIQGIQQAIKWLATNPRIGHAISADKRELFIGQRGHGYVVVYTYLADVDTAFVLTIQSQRQRRP</sequence>